<comment type="caution">
    <text evidence="1">The sequence shown here is derived from an EMBL/GenBank/DDBJ whole genome shotgun (WGS) entry which is preliminary data.</text>
</comment>
<dbReference type="EMBL" id="BAAAQT010000005">
    <property type="protein sequence ID" value="GAA2172845.1"/>
    <property type="molecule type" value="Genomic_DNA"/>
</dbReference>
<reference evidence="1 2" key="1">
    <citation type="journal article" date="2019" name="Int. J. Syst. Evol. Microbiol.">
        <title>The Global Catalogue of Microorganisms (GCM) 10K type strain sequencing project: providing services to taxonomists for standard genome sequencing and annotation.</title>
        <authorList>
            <consortium name="The Broad Institute Genomics Platform"/>
            <consortium name="The Broad Institute Genome Sequencing Center for Infectious Disease"/>
            <person name="Wu L."/>
            <person name="Ma J."/>
        </authorList>
    </citation>
    <scope>NUCLEOTIDE SEQUENCE [LARGE SCALE GENOMIC DNA]</scope>
    <source>
        <strain evidence="1 2">JCM 16026</strain>
    </source>
</reference>
<dbReference type="SUPFAM" id="SSF48371">
    <property type="entry name" value="ARM repeat"/>
    <property type="match status" value="1"/>
</dbReference>
<evidence type="ECO:0008006" key="3">
    <source>
        <dbReference type="Google" id="ProtNLM"/>
    </source>
</evidence>
<evidence type="ECO:0000313" key="1">
    <source>
        <dbReference type="EMBL" id="GAA2172845.1"/>
    </source>
</evidence>
<evidence type="ECO:0000313" key="2">
    <source>
        <dbReference type="Proteomes" id="UP001501599"/>
    </source>
</evidence>
<dbReference type="PROSITE" id="PS50077">
    <property type="entry name" value="HEAT_REPEAT"/>
    <property type="match status" value="1"/>
</dbReference>
<sequence length="141" mass="15105">MGGGWHDALVTMPPPSAHPRDAVAAAVRALGEQEVVAWCGTLVRGEPSRHPLGWLGGTEGWPAHWAREWGVRGLRYAWGAGADATVRSALRDEHPRVRAMAVAVAVARGVDDAVPLVEALRDDAAPRVRAAAERALRRWAS</sequence>
<keyword evidence="2" id="KW-1185">Reference proteome</keyword>
<protein>
    <recommendedName>
        <fullName evidence="3">HEAT repeat domain-containing protein</fullName>
    </recommendedName>
</protein>
<name>A0ABN3ANT1_9MICO</name>
<dbReference type="Proteomes" id="UP001501599">
    <property type="component" value="Unassembled WGS sequence"/>
</dbReference>
<accession>A0ABN3ANT1</accession>
<dbReference type="InterPro" id="IPR016024">
    <property type="entry name" value="ARM-type_fold"/>
</dbReference>
<gene>
    <name evidence="1" type="ORF">GCM10009846_12370</name>
</gene>
<dbReference type="Gene3D" id="1.25.10.10">
    <property type="entry name" value="Leucine-rich Repeat Variant"/>
    <property type="match status" value="1"/>
</dbReference>
<dbReference type="Pfam" id="PF13646">
    <property type="entry name" value="HEAT_2"/>
    <property type="match status" value="1"/>
</dbReference>
<dbReference type="InterPro" id="IPR021133">
    <property type="entry name" value="HEAT_type_2"/>
</dbReference>
<dbReference type="InterPro" id="IPR011989">
    <property type="entry name" value="ARM-like"/>
</dbReference>
<organism evidence="1 2">
    <name type="scientific">Agrococcus versicolor</name>
    <dbReference type="NCBI Taxonomy" id="501482"/>
    <lineage>
        <taxon>Bacteria</taxon>
        <taxon>Bacillati</taxon>
        <taxon>Actinomycetota</taxon>
        <taxon>Actinomycetes</taxon>
        <taxon>Micrococcales</taxon>
        <taxon>Microbacteriaceae</taxon>
        <taxon>Agrococcus</taxon>
    </lineage>
</organism>
<proteinExistence type="predicted"/>